<feature type="transmembrane region" description="Helical" evidence="7">
    <location>
        <begin position="176"/>
        <end position="195"/>
    </location>
</feature>
<dbReference type="EMBL" id="PYGD01000011">
    <property type="protein sequence ID" value="PSK89461.1"/>
    <property type="molecule type" value="Genomic_DNA"/>
</dbReference>
<comment type="similarity">
    <text evidence="2">Belongs to the chromate ion transporter (CHR) (TC 2.A.51) family.</text>
</comment>
<feature type="transmembrane region" description="Helical" evidence="7">
    <location>
        <begin position="375"/>
        <end position="400"/>
    </location>
</feature>
<feature type="transmembrane region" description="Helical" evidence="7">
    <location>
        <begin position="26"/>
        <end position="51"/>
    </location>
</feature>
<dbReference type="RefSeq" id="WP_106524714.1">
    <property type="nucleotide sequence ID" value="NZ_PYGD01000011.1"/>
</dbReference>
<keyword evidence="4 7" id="KW-0812">Transmembrane</keyword>
<evidence type="ECO:0000256" key="6">
    <source>
        <dbReference type="ARBA" id="ARBA00023136"/>
    </source>
</evidence>
<feature type="transmembrane region" description="Helical" evidence="7">
    <location>
        <begin position="305"/>
        <end position="327"/>
    </location>
</feature>
<evidence type="ECO:0000313" key="8">
    <source>
        <dbReference type="EMBL" id="PSK89461.1"/>
    </source>
</evidence>
<feature type="transmembrane region" description="Helical" evidence="7">
    <location>
        <begin position="94"/>
        <end position="117"/>
    </location>
</feature>
<dbReference type="NCBIfam" id="TIGR00937">
    <property type="entry name" value="2A51"/>
    <property type="match status" value="1"/>
</dbReference>
<dbReference type="Proteomes" id="UP000240572">
    <property type="component" value="Unassembled WGS sequence"/>
</dbReference>
<feature type="transmembrane region" description="Helical" evidence="7">
    <location>
        <begin position="234"/>
        <end position="259"/>
    </location>
</feature>
<dbReference type="InterPro" id="IPR014047">
    <property type="entry name" value="Chr_Tranpt_l_chain"/>
</dbReference>
<dbReference type="OrthoDB" id="9788907at2"/>
<dbReference type="AlphaFoldDB" id="A0A2P8CWW9"/>
<evidence type="ECO:0000256" key="4">
    <source>
        <dbReference type="ARBA" id="ARBA00022692"/>
    </source>
</evidence>
<dbReference type="Pfam" id="PF02417">
    <property type="entry name" value="Chromate_transp"/>
    <property type="match status" value="2"/>
</dbReference>
<evidence type="ECO:0000256" key="7">
    <source>
        <dbReference type="SAM" id="Phobius"/>
    </source>
</evidence>
<keyword evidence="5 7" id="KW-1133">Transmembrane helix</keyword>
<evidence type="ECO:0000256" key="3">
    <source>
        <dbReference type="ARBA" id="ARBA00022475"/>
    </source>
</evidence>
<feature type="transmembrane region" description="Helical" evidence="7">
    <location>
        <begin position="123"/>
        <end position="144"/>
    </location>
</feature>
<dbReference type="GO" id="GO:0005886">
    <property type="term" value="C:plasma membrane"/>
    <property type="evidence" value="ECO:0007669"/>
    <property type="project" value="UniProtKB-SubCell"/>
</dbReference>
<keyword evidence="6 7" id="KW-0472">Membrane</keyword>
<evidence type="ECO:0000256" key="5">
    <source>
        <dbReference type="ARBA" id="ARBA00022989"/>
    </source>
</evidence>
<keyword evidence="3" id="KW-1003">Cell membrane</keyword>
<feature type="transmembrane region" description="Helical" evidence="7">
    <location>
        <begin position="339"/>
        <end position="363"/>
    </location>
</feature>
<accession>A0A2P8CWW9</accession>
<dbReference type="PANTHER" id="PTHR33567">
    <property type="entry name" value="CHROMATE ION TRANSPORTER (EUROFUNG)"/>
    <property type="match status" value="1"/>
</dbReference>
<reference evidence="8 9" key="1">
    <citation type="submission" date="2018-03" db="EMBL/GenBank/DDBJ databases">
        <title>Genomic Encyclopedia of Type Strains, Phase III (KMG-III): the genomes of soil and plant-associated and newly described type strains.</title>
        <authorList>
            <person name="Whitman W."/>
        </authorList>
    </citation>
    <scope>NUCLEOTIDE SEQUENCE [LARGE SCALE GENOMIC DNA]</scope>
    <source>
        <strain evidence="8 9">CGMCC 1.12700</strain>
    </source>
</reference>
<feature type="transmembrane region" description="Helical" evidence="7">
    <location>
        <begin position="265"/>
        <end position="285"/>
    </location>
</feature>
<name>A0A2P8CWW9_9BACT</name>
<evidence type="ECO:0000256" key="1">
    <source>
        <dbReference type="ARBA" id="ARBA00004651"/>
    </source>
</evidence>
<proteinExistence type="inferred from homology"/>
<evidence type="ECO:0000313" key="9">
    <source>
        <dbReference type="Proteomes" id="UP000240572"/>
    </source>
</evidence>
<feature type="transmembrane region" description="Helical" evidence="7">
    <location>
        <begin position="432"/>
        <end position="449"/>
    </location>
</feature>
<comment type="caution">
    <text evidence="8">The sequence shown here is derived from an EMBL/GenBank/DDBJ whole genome shotgun (WGS) entry which is preliminary data.</text>
</comment>
<dbReference type="GO" id="GO:0015109">
    <property type="term" value="F:chromate transmembrane transporter activity"/>
    <property type="evidence" value="ECO:0007669"/>
    <property type="project" value="InterPro"/>
</dbReference>
<sequence length="451" mass="49716">MDSTESIQKLNERQTTAPSFSEALRFWFILGWISFGGTTGHITIMHDFLVLKKRWISNRKFYHALNACMILPGPEAHQLSIFLGWKLHGVKGGIVSGIFFILPSIAILTGLSIIYAIYGNTPLLGSIFNGLKPAVLGIIIYATWKVGRQALTSPAHYCAAIAAFVLSYFAGVPMPWIILGTIVFGILLSFVPVKYSGLKNSKRKTAESAEPEDLYYINSDQPLQKQPSRTLVKYAVVFLLLWLVPFVILICCSADAAFWQKTSLLFTRAAFLTIGGSYTVIPYVAGLVTTKLMWLSKTQMIDGFALAETTPGPLVVVLSYVGFMAAFNHFHGSLLMGTLGLLVASYFTFLPNFILIFMGAGFIEKTQDYPVIQTVLSLITATVVGVIVNLACYLGGAILFGQQGAGLFAIDWVSLAWVVFSFILLARYRINMLYLILLSILFGLLRFGIEM</sequence>
<keyword evidence="9" id="KW-1185">Reference proteome</keyword>
<organism evidence="8 9">
    <name type="scientific">Taibaiella chishuiensis</name>
    <dbReference type="NCBI Taxonomy" id="1434707"/>
    <lineage>
        <taxon>Bacteria</taxon>
        <taxon>Pseudomonadati</taxon>
        <taxon>Bacteroidota</taxon>
        <taxon>Chitinophagia</taxon>
        <taxon>Chitinophagales</taxon>
        <taxon>Chitinophagaceae</taxon>
        <taxon>Taibaiella</taxon>
    </lineage>
</organism>
<evidence type="ECO:0000256" key="2">
    <source>
        <dbReference type="ARBA" id="ARBA00005262"/>
    </source>
</evidence>
<gene>
    <name evidence="8" type="ORF">B0I18_11113</name>
</gene>
<protein>
    <submittedName>
        <fullName evidence="8">Chromate transporter</fullName>
    </submittedName>
</protein>
<dbReference type="PIRSF" id="PIRSF004810">
    <property type="entry name" value="ChrA"/>
    <property type="match status" value="1"/>
</dbReference>
<comment type="subcellular location">
    <subcellularLocation>
        <location evidence="1">Cell membrane</location>
        <topology evidence="1">Multi-pass membrane protein</topology>
    </subcellularLocation>
</comment>
<dbReference type="InterPro" id="IPR003370">
    <property type="entry name" value="Chromate_transpt"/>
</dbReference>
<dbReference type="PANTHER" id="PTHR33567:SF3">
    <property type="entry name" value="CHROMATE ION TRANSPORTER (EUROFUNG)"/>
    <property type="match status" value="1"/>
</dbReference>
<feature type="transmembrane region" description="Helical" evidence="7">
    <location>
        <begin position="406"/>
        <end position="425"/>
    </location>
</feature>